<feature type="compositionally biased region" description="Polar residues" evidence="4">
    <location>
        <begin position="8"/>
        <end position="17"/>
    </location>
</feature>
<dbReference type="GO" id="GO:0004252">
    <property type="term" value="F:serine-type endopeptidase activity"/>
    <property type="evidence" value="ECO:0007669"/>
    <property type="project" value="InterPro"/>
</dbReference>
<keyword evidence="5" id="KW-1133">Transmembrane helix</keyword>
<dbReference type="Pfam" id="PF13365">
    <property type="entry name" value="Trypsin_2"/>
    <property type="match status" value="1"/>
</dbReference>
<keyword evidence="2" id="KW-0645">Protease</keyword>
<dbReference type="SUPFAM" id="SSF50156">
    <property type="entry name" value="PDZ domain-like"/>
    <property type="match status" value="1"/>
</dbReference>
<gene>
    <name evidence="7" type="ORF">H8695_06440</name>
</gene>
<evidence type="ECO:0000259" key="6">
    <source>
        <dbReference type="PROSITE" id="PS50106"/>
    </source>
</evidence>
<comment type="caution">
    <text evidence="7">The sequence shown here is derived from an EMBL/GenBank/DDBJ whole genome shotgun (WGS) entry which is preliminary data.</text>
</comment>
<dbReference type="InterPro" id="IPR001940">
    <property type="entry name" value="Peptidase_S1C"/>
</dbReference>
<evidence type="ECO:0000256" key="2">
    <source>
        <dbReference type="ARBA" id="ARBA00022670"/>
    </source>
</evidence>
<feature type="transmembrane region" description="Helical" evidence="5">
    <location>
        <begin position="53"/>
        <end position="75"/>
    </location>
</feature>
<dbReference type="InterPro" id="IPR051201">
    <property type="entry name" value="Chloro_Bact_Ser_Proteases"/>
</dbReference>
<dbReference type="RefSeq" id="WP_249300101.1">
    <property type="nucleotide sequence ID" value="NZ_JACRSP010000002.1"/>
</dbReference>
<name>A0A926HV78_9FIRM</name>
<dbReference type="SUPFAM" id="SSF50494">
    <property type="entry name" value="Trypsin-like serine proteases"/>
    <property type="match status" value="1"/>
</dbReference>
<evidence type="ECO:0000256" key="5">
    <source>
        <dbReference type="SAM" id="Phobius"/>
    </source>
</evidence>
<keyword evidence="3" id="KW-0378">Hydrolase</keyword>
<dbReference type="Pfam" id="PF13180">
    <property type="entry name" value="PDZ_2"/>
    <property type="match status" value="1"/>
</dbReference>
<dbReference type="InterPro" id="IPR043504">
    <property type="entry name" value="Peptidase_S1_PA_chymotrypsin"/>
</dbReference>
<accession>A0A926HV78</accession>
<comment type="similarity">
    <text evidence="1">Belongs to the peptidase S1C family.</text>
</comment>
<proteinExistence type="inferred from homology"/>
<evidence type="ECO:0000313" key="7">
    <source>
        <dbReference type="EMBL" id="MBC8536331.1"/>
    </source>
</evidence>
<evidence type="ECO:0000313" key="8">
    <source>
        <dbReference type="Proteomes" id="UP000620366"/>
    </source>
</evidence>
<dbReference type="PANTHER" id="PTHR43343">
    <property type="entry name" value="PEPTIDASE S12"/>
    <property type="match status" value="1"/>
</dbReference>
<dbReference type="Gene3D" id="2.30.42.10">
    <property type="match status" value="1"/>
</dbReference>
<dbReference type="EMBL" id="JACRSP010000002">
    <property type="protein sequence ID" value="MBC8536331.1"/>
    <property type="molecule type" value="Genomic_DNA"/>
</dbReference>
<sequence>MTDYEKYNSLSNNQSGSTDERTVSYYYHPDYSNPSGGPSTEPPKKKAKSPRRFSGRVLAVCLAVCMVFSGGLGFWGGVTALQNQPTVSDSDNTSKTPVTPTAVTSGDSLSVSQIAALAADSVVEIVTESTTNVWDRQYTSEGAGSGVIISSDGYIITNNHVVEGATKVTIRLRNGESYNGTVLGTDSETDIALVKIDASGLTAATIGDSDALVVGELAVAIGNPLGELGGTVTDGIISALDREIILEGQTMNLLQTNAAINPGNSGGGLFNGRGELIGIVVAKSTGTNVEGLGFAIPINDVKDVIENLKDYGYVRGRVELGVTVVTITTQQQAAYYRVNEPGVYIQSVVSGSDAERAGLQSGDKIVKVNDSDLESGADLADLIENASVGDSIKLEIQRNGQNQIFTITLTEKGAAN</sequence>
<dbReference type="InterPro" id="IPR009003">
    <property type="entry name" value="Peptidase_S1_PA"/>
</dbReference>
<keyword evidence="5" id="KW-0812">Transmembrane</keyword>
<keyword evidence="8" id="KW-1185">Reference proteome</keyword>
<protein>
    <submittedName>
        <fullName evidence="7">Trypsin-like peptidase domain-containing protein</fullName>
    </submittedName>
</protein>
<dbReference type="InterPro" id="IPR001478">
    <property type="entry name" value="PDZ"/>
</dbReference>
<dbReference type="AlphaFoldDB" id="A0A926HV78"/>
<feature type="region of interest" description="Disordered" evidence="4">
    <location>
        <begin position="85"/>
        <end position="105"/>
    </location>
</feature>
<dbReference type="Gene3D" id="2.40.10.10">
    <property type="entry name" value="Trypsin-like serine proteases"/>
    <property type="match status" value="2"/>
</dbReference>
<evidence type="ECO:0000256" key="4">
    <source>
        <dbReference type="SAM" id="MobiDB-lite"/>
    </source>
</evidence>
<keyword evidence="5" id="KW-0472">Membrane</keyword>
<evidence type="ECO:0000256" key="3">
    <source>
        <dbReference type="ARBA" id="ARBA00022801"/>
    </source>
</evidence>
<dbReference type="Proteomes" id="UP000620366">
    <property type="component" value="Unassembled WGS sequence"/>
</dbReference>
<reference evidence="7" key="1">
    <citation type="submission" date="2020-08" db="EMBL/GenBank/DDBJ databases">
        <title>Genome public.</title>
        <authorList>
            <person name="Liu C."/>
            <person name="Sun Q."/>
        </authorList>
    </citation>
    <scope>NUCLEOTIDE SEQUENCE</scope>
    <source>
        <strain evidence="7">BX7</strain>
    </source>
</reference>
<dbReference type="GO" id="GO:0006508">
    <property type="term" value="P:proteolysis"/>
    <property type="evidence" value="ECO:0007669"/>
    <property type="project" value="UniProtKB-KW"/>
</dbReference>
<dbReference type="PRINTS" id="PR00834">
    <property type="entry name" value="PROTEASES2C"/>
</dbReference>
<dbReference type="InterPro" id="IPR036034">
    <property type="entry name" value="PDZ_sf"/>
</dbReference>
<evidence type="ECO:0000256" key="1">
    <source>
        <dbReference type="ARBA" id="ARBA00010541"/>
    </source>
</evidence>
<dbReference type="SMART" id="SM00228">
    <property type="entry name" value="PDZ"/>
    <property type="match status" value="1"/>
</dbReference>
<feature type="region of interest" description="Disordered" evidence="4">
    <location>
        <begin position="1"/>
        <end position="49"/>
    </location>
</feature>
<feature type="domain" description="PDZ" evidence="6">
    <location>
        <begin position="315"/>
        <end position="400"/>
    </location>
</feature>
<organism evidence="7 8">
    <name type="scientific">Feifania hominis</name>
    <dbReference type="NCBI Taxonomy" id="2763660"/>
    <lineage>
        <taxon>Bacteria</taxon>
        <taxon>Bacillati</taxon>
        <taxon>Bacillota</taxon>
        <taxon>Clostridia</taxon>
        <taxon>Eubacteriales</taxon>
        <taxon>Feifaniaceae</taxon>
        <taxon>Feifania</taxon>
    </lineage>
</organism>
<dbReference type="PROSITE" id="PS50106">
    <property type="entry name" value="PDZ"/>
    <property type="match status" value="1"/>
</dbReference>
<dbReference type="PANTHER" id="PTHR43343:SF3">
    <property type="entry name" value="PROTEASE DO-LIKE 8, CHLOROPLASTIC"/>
    <property type="match status" value="1"/>
</dbReference>